<protein>
    <submittedName>
        <fullName evidence="7">Teichoic acid biosynthesis protein RodC related protein</fullName>
    </submittedName>
</protein>
<keyword evidence="4" id="KW-0808">Transferase</keyword>
<evidence type="ECO:0000256" key="4">
    <source>
        <dbReference type="ARBA" id="ARBA00022679"/>
    </source>
</evidence>
<comment type="similarity">
    <text evidence="2">Belongs to the CDP-glycerol glycerophosphotransferase family.</text>
</comment>
<dbReference type="Proteomes" id="UP000005223">
    <property type="component" value="Chromosome"/>
</dbReference>
<comment type="subcellular location">
    <subcellularLocation>
        <location evidence="1">Cell membrane</location>
        <topology evidence="1">Peripheral membrane protein</topology>
    </subcellularLocation>
</comment>
<dbReference type="GO" id="GO:0047355">
    <property type="term" value="F:CDP-glycerol glycerophosphotransferase activity"/>
    <property type="evidence" value="ECO:0007669"/>
    <property type="project" value="InterPro"/>
</dbReference>
<dbReference type="SUPFAM" id="SSF53756">
    <property type="entry name" value="UDP-Glycosyltransferase/glycogen phosphorylase"/>
    <property type="match status" value="1"/>
</dbReference>
<name>O26465_METTH</name>
<reference evidence="7 8" key="1">
    <citation type="journal article" date="1997" name="J. Bacteriol.">
        <title>Complete genome sequence of Methanobacterium thermoautotrophicum deltaH: functional analysis and comparative genomics.</title>
        <authorList>
            <person name="Smith D.R."/>
            <person name="Doucette-Stamm L.A."/>
            <person name="Deloughery C."/>
            <person name="Lee H.-M."/>
            <person name="Dubois J."/>
            <person name="Aldredge T."/>
            <person name="Bashirzadeh R."/>
            <person name="Blakely D."/>
            <person name="Cook R."/>
            <person name="Gilbert K."/>
            <person name="Harrison D."/>
            <person name="Hoang L."/>
            <person name="Keagle P."/>
            <person name="Lumm W."/>
            <person name="Pothier B."/>
            <person name="Qiu D."/>
            <person name="Spadafora R."/>
            <person name="Vicare R."/>
            <person name="Wang Y."/>
            <person name="Wierzbowski J."/>
            <person name="Gibson R."/>
            <person name="Jiwani N."/>
            <person name="Caruso A."/>
            <person name="Bush D."/>
            <person name="Safer H."/>
            <person name="Patwell D."/>
            <person name="Prabhakar S."/>
            <person name="McDougall S."/>
            <person name="Shimer G."/>
            <person name="Goyal A."/>
            <person name="Pietrovski S."/>
            <person name="Church G.M."/>
            <person name="Daniels C.J."/>
            <person name="Mao J.-i."/>
            <person name="Rice P."/>
            <person name="Nolling J."/>
            <person name="Reeve J.N."/>
        </authorList>
    </citation>
    <scope>NUCLEOTIDE SEQUENCE [LARGE SCALE GENOMIC DNA]</scope>
    <source>
        <strain evidence="8">ATCC 29096 / DSM 1053 / JCM 10044 / NBRC 100330 / Delta H</strain>
    </source>
</reference>
<dbReference type="InterPro" id="IPR007554">
    <property type="entry name" value="Glycerophosphate_synth"/>
</dbReference>
<dbReference type="AlphaFoldDB" id="O26465"/>
<dbReference type="Gene3D" id="3.40.50.12580">
    <property type="match status" value="1"/>
</dbReference>
<evidence type="ECO:0000256" key="6">
    <source>
        <dbReference type="ARBA" id="ARBA00023136"/>
    </source>
</evidence>
<evidence type="ECO:0000256" key="1">
    <source>
        <dbReference type="ARBA" id="ARBA00004202"/>
    </source>
</evidence>
<evidence type="ECO:0000256" key="2">
    <source>
        <dbReference type="ARBA" id="ARBA00010488"/>
    </source>
</evidence>
<evidence type="ECO:0000256" key="5">
    <source>
        <dbReference type="ARBA" id="ARBA00022944"/>
    </source>
</evidence>
<dbReference type="EMBL" id="AE000666">
    <property type="protein sequence ID" value="AAB84871.1"/>
    <property type="molecule type" value="Genomic_DNA"/>
</dbReference>
<dbReference type="STRING" id="187420.MTH_365"/>
<accession>O26465</accession>
<dbReference type="KEGG" id="mth:MTH_365"/>
<evidence type="ECO:0000313" key="8">
    <source>
        <dbReference type="Proteomes" id="UP000005223"/>
    </source>
</evidence>
<dbReference type="PANTHER" id="PTHR37316">
    <property type="entry name" value="TEICHOIC ACID GLYCEROL-PHOSPHATE PRIMASE"/>
    <property type="match status" value="1"/>
</dbReference>
<dbReference type="InParanoid" id="O26465"/>
<gene>
    <name evidence="7" type="ordered locus">MTH_365</name>
</gene>
<dbReference type="InterPro" id="IPR043149">
    <property type="entry name" value="TagF_N"/>
</dbReference>
<sequence>MMFLRFFVWQMDGSIYGLCHNVIDQSMNAKLEACFMLTRLLKFINWILPKDDGLAVFDSVPDFSGNSQALFEFMRDMGEPEAVWIVEEPLDIEGVRQERRHSLRALLTILRAGSLVSTHGRMSEIRVRRQKYVNLWHGMPLKAMGYAETGGREFKEPVRFDDENYYLIATSTIMRNAMAACFNQDARRIHITGQPRNDKLFRSDGRIPEITGIDTGSYSKVVLFAPTFRASDYISDGRLISHHLNLPDFDAEAFSGFLKEKNILFLVKFHPLEEEEARRFFSEMDNVVLIGSDDLAERYMDLYDVLPGVDVLVTDYSSVYFDFLLLDRPVIFAVPDLEEYRRVRGFVLEPFEFWAPGPRVETFSDFLEELERCLEDDDYYRRERRIVNSLVNQQQDGESSRRVYELVWG</sequence>
<dbReference type="Pfam" id="PF04464">
    <property type="entry name" value="Glyphos_transf"/>
    <property type="match status" value="1"/>
</dbReference>
<keyword evidence="8" id="KW-1185">Reference proteome</keyword>
<dbReference type="InterPro" id="IPR043148">
    <property type="entry name" value="TagF_C"/>
</dbReference>
<organism evidence="7 8">
    <name type="scientific">Methanothermobacter thermautotrophicus (strain ATCC 29096 / DSM 1053 / JCM 10044 / NBRC 100330 / Delta H)</name>
    <name type="common">Methanobacterium thermoautotrophicum</name>
    <dbReference type="NCBI Taxonomy" id="187420"/>
    <lineage>
        <taxon>Archaea</taxon>
        <taxon>Methanobacteriati</taxon>
        <taxon>Methanobacteriota</taxon>
        <taxon>Methanomada group</taxon>
        <taxon>Methanobacteria</taxon>
        <taxon>Methanobacteriales</taxon>
        <taxon>Methanobacteriaceae</taxon>
        <taxon>Methanothermobacter</taxon>
    </lineage>
</organism>
<proteinExistence type="inferred from homology"/>
<dbReference type="PIR" id="B69147">
    <property type="entry name" value="B69147"/>
</dbReference>
<dbReference type="HOGENOM" id="CLU_029598_2_1_2"/>
<keyword evidence="5" id="KW-0777">Teichoic acid biosynthesis</keyword>
<dbReference type="PATRIC" id="fig|187420.15.peg.334"/>
<dbReference type="GO" id="GO:0005886">
    <property type="term" value="C:plasma membrane"/>
    <property type="evidence" value="ECO:0007669"/>
    <property type="project" value="UniProtKB-SubCell"/>
</dbReference>
<dbReference type="PANTHER" id="PTHR37316:SF3">
    <property type="entry name" value="TEICHOIC ACID GLYCEROL-PHOSPHATE TRANSFERASE"/>
    <property type="match status" value="1"/>
</dbReference>
<dbReference type="InterPro" id="IPR051612">
    <property type="entry name" value="Teichoic_Acid_Biosynth"/>
</dbReference>
<dbReference type="PaxDb" id="187420-MTH_365"/>
<dbReference type="Gene3D" id="3.40.50.11820">
    <property type="match status" value="1"/>
</dbReference>
<evidence type="ECO:0000256" key="3">
    <source>
        <dbReference type="ARBA" id="ARBA00022475"/>
    </source>
</evidence>
<keyword evidence="3" id="KW-1003">Cell membrane</keyword>
<dbReference type="EnsemblBacteria" id="AAB84871">
    <property type="protein sequence ID" value="AAB84871"/>
    <property type="gene ID" value="MTH_365"/>
</dbReference>
<keyword evidence="6" id="KW-0472">Membrane</keyword>
<evidence type="ECO:0000313" key="7">
    <source>
        <dbReference type="EMBL" id="AAB84871.1"/>
    </source>
</evidence>